<evidence type="ECO:0000313" key="1">
    <source>
        <dbReference type="EMBL" id="KAG0268021.1"/>
    </source>
</evidence>
<proteinExistence type="predicted"/>
<gene>
    <name evidence="1" type="ORF">BGZ96_006813</name>
</gene>
<protein>
    <submittedName>
        <fullName evidence="1">Uncharacterized protein</fullName>
    </submittedName>
</protein>
<dbReference type="Proteomes" id="UP001194696">
    <property type="component" value="Unassembled WGS sequence"/>
</dbReference>
<evidence type="ECO:0000313" key="2">
    <source>
        <dbReference type="Proteomes" id="UP001194696"/>
    </source>
</evidence>
<feature type="non-terminal residue" evidence="1">
    <location>
        <position position="58"/>
    </location>
</feature>
<dbReference type="EMBL" id="JAAAIM010003335">
    <property type="protein sequence ID" value="KAG0268021.1"/>
    <property type="molecule type" value="Genomic_DNA"/>
</dbReference>
<accession>A0ABQ7JGT7</accession>
<organism evidence="1 2">
    <name type="scientific">Linnemannia gamsii</name>
    <dbReference type="NCBI Taxonomy" id="64522"/>
    <lineage>
        <taxon>Eukaryota</taxon>
        <taxon>Fungi</taxon>
        <taxon>Fungi incertae sedis</taxon>
        <taxon>Mucoromycota</taxon>
        <taxon>Mortierellomycotina</taxon>
        <taxon>Mortierellomycetes</taxon>
        <taxon>Mortierellales</taxon>
        <taxon>Mortierellaceae</taxon>
        <taxon>Linnemannia</taxon>
    </lineage>
</organism>
<reference evidence="1 2" key="1">
    <citation type="journal article" date="2020" name="Fungal Divers.">
        <title>Resolving the Mortierellaceae phylogeny through synthesis of multi-gene phylogenetics and phylogenomics.</title>
        <authorList>
            <person name="Vandepol N."/>
            <person name="Liber J."/>
            <person name="Desiro A."/>
            <person name="Na H."/>
            <person name="Kennedy M."/>
            <person name="Barry K."/>
            <person name="Grigoriev I.V."/>
            <person name="Miller A.N."/>
            <person name="O'Donnell K."/>
            <person name="Stajich J.E."/>
            <person name="Bonito G."/>
        </authorList>
    </citation>
    <scope>NUCLEOTIDE SEQUENCE [LARGE SCALE GENOMIC DNA]</scope>
    <source>
        <strain evidence="1 2">AD045</strain>
    </source>
</reference>
<name>A0ABQ7JGT7_9FUNG</name>
<sequence>MTNDTPVPNFRYPHPKPFNNVRDGFAIMEFIDGMELFFEGAHIPLQITSSPLLLSLAQ</sequence>
<comment type="caution">
    <text evidence="1">The sequence shown here is derived from an EMBL/GenBank/DDBJ whole genome shotgun (WGS) entry which is preliminary data.</text>
</comment>
<keyword evidence="2" id="KW-1185">Reference proteome</keyword>